<dbReference type="GO" id="GO:0008126">
    <property type="term" value="F:acetylesterase activity"/>
    <property type="evidence" value="ECO:0007669"/>
    <property type="project" value="TreeGrafter"/>
</dbReference>
<dbReference type="PANTHER" id="PTHR10794:SF60">
    <property type="entry name" value="PROTEIN ABHD1"/>
    <property type="match status" value="1"/>
</dbReference>
<dbReference type="InterPro" id="IPR050960">
    <property type="entry name" value="AB_hydrolase_4_sf"/>
</dbReference>
<organism evidence="3 4">
    <name type="scientific">Eschrichtius robustus</name>
    <name type="common">California gray whale</name>
    <name type="synonym">Eschrichtius gibbosus</name>
    <dbReference type="NCBI Taxonomy" id="9764"/>
    <lineage>
        <taxon>Eukaryota</taxon>
        <taxon>Metazoa</taxon>
        <taxon>Chordata</taxon>
        <taxon>Craniata</taxon>
        <taxon>Vertebrata</taxon>
        <taxon>Euteleostomi</taxon>
        <taxon>Mammalia</taxon>
        <taxon>Eutheria</taxon>
        <taxon>Laurasiatheria</taxon>
        <taxon>Artiodactyla</taxon>
        <taxon>Whippomorpha</taxon>
        <taxon>Cetacea</taxon>
        <taxon>Mysticeti</taxon>
        <taxon>Eschrichtiidae</taxon>
        <taxon>Eschrichtius</taxon>
    </lineage>
</organism>
<sequence length="217" mass="23069">MRRDCAFSLRPGGQETAPARGPAPRRPVFPAARGGVPGPQPASPGRGSHPPAAALRGAGRVRLGRRSRLCAAAAAAPRLPPPGPPPGRSTWLLHVALPAAAAALARAESGAPAPEVLETPDRGQLLRDWASQPNSSQYPDPTTQPIVLLLPGVTGSSQETYILHLVDQALKDGYRAIVFKNRGCRGEELLATYPTRHHLQARTICHFDERYTTVVFG</sequence>
<comment type="similarity">
    <text evidence="1">Belongs to the AB hydrolase superfamily. AB hydrolase 4 family.</text>
</comment>
<evidence type="ECO:0000313" key="4">
    <source>
        <dbReference type="Proteomes" id="UP001159641"/>
    </source>
</evidence>
<feature type="compositionally biased region" description="Low complexity" evidence="2">
    <location>
        <begin position="17"/>
        <end position="34"/>
    </location>
</feature>
<feature type="region of interest" description="Disordered" evidence="2">
    <location>
        <begin position="1"/>
        <end position="54"/>
    </location>
</feature>
<comment type="caution">
    <text evidence="3">The sequence shown here is derived from an EMBL/GenBank/DDBJ whole genome shotgun (WGS) entry which is preliminary data.</text>
</comment>
<gene>
    <name evidence="3" type="ORF">J1605_018058</name>
</gene>
<dbReference type="InterPro" id="IPR029058">
    <property type="entry name" value="AB_hydrolase_fold"/>
</dbReference>
<keyword evidence="4" id="KW-1185">Reference proteome</keyword>
<evidence type="ECO:0000313" key="3">
    <source>
        <dbReference type="EMBL" id="KAJ8796261.1"/>
    </source>
</evidence>
<dbReference type="GO" id="GO:0051793">
    <property type="term" value="P:medium-chain fatty acid catabolic process"/>
    <property type="evidence" value="ECO:0007669"/>
    <property type="project" value="TreeGrafter"/>
</dbReference>
<reference evidence="3 4" key="1">
    <citation type="submission" date="2022-11" db="EMBL/GenBank/DDBJ databases">
        <title>Whole genome sequence of Eschrichtius robustus ER-17-0199.</title>
        <authorList>
            <person name="Bruniche-Olsen A."/>
            <person name="Black A.N."/>
            <person name="Fields C.J."/>
            <person name="Walden K."/>
            <person name="Dewoody J.A."/>
        </authorList>
    </citation>
    <scope>NUCLEOTIDE SEQUENCE [LARGE SCALE GENOMIC DNA]</scope>
    <source>
        <strain evidence="3">ER-17-0199</strain>
        <tissue evidence="3">Blubber</tissue>
    </source>
</reference>
<dbReference type="AlphaFoldDB" id="A0AB34HX90"/>
<evidence type="ECO:0000256" key="1">
    <source>
        <dbReference type="ARBA" id="ARBA00010884"/>
    </source>
</evidence>
<evidence type="ECO:0008006" key="5">
    <source>
        <dbReference type="Google" id="ProtNLM"/>
    </source>
</evidence>
<protein>
    <recommendedName>
        <fullName evidence="5">Protein ABHD1</fullName>
    </recommendedName>
</protein>
<dbReference type="GO" id="GO:0051792">
    <property type="term" value="P:medium-chain fatty acid biosynthetic process"/>
    <property type="evidence" value="ECO:0007669"/>
    <property type="project" value="TreeGrafter"/>
</dbReference>
<dbReference type="PANTHER" id="PTHR10794">
    <property type="entry name" value="ABHYDROLASE DOMAIN-CONTAINING PROTEIN"/>
    <property type="match status" value="1"/>
</dbReference>
<dbReference type="GO" id="GO:0047372">
    <property type="term" value="F:monoacylglycerol lipase activity"/>
    <property type="evidence" value="ECO:0007669"/>
    <property type="project" value="TreeGrafter"/>
</dbReference>
<dbReference type="SUPFAM" id="SSF53474">
    <property type="entry name" value="alpha/beta-Hydrolases"/>
    <property type="match status" value="1"/>
</dbReference>
<proteinExistence type="inferred from homology"/>
<dbReference type="EMBL" id="JAIQCJ010000492">
    <property type="protein sequence ID" value="KAJ8796261.1"/>
    <property type="molecule type" value="Genomic_DNA"/>
</dbReference>
<name>A0AB34HX90_ESCRO</name>
<dbReference type="Proteomes" id="UP001159641">
    <property type="component" value="Unassembled WGS sequence"/>
</dbReference>
<accession>A0AB34HX90</accession>
<evidence type="ECO:0000256" key="2">
    <source>
        <dbReference type="SAM" id="MobiDB-lite"/>
    </source>
</evidence>